<keyword evidence="3" id="KW-0479">Metal-binding</keyword>
<dbReference type="GO" id="GO:0003824">
    <property type="term" value="F:catalytic activity"/>
    <property type="evidence" value="ECO:0007669"/>
    <property type="project" value="InterPro"/>
</dbReference>
<comment type="cofactor">
    <cofactor evidence="1">
        <name>[4Fe-4S] cluster</name>
        <dbReference type="ChEBI" id="CHEBI:49883"/>
    </cofactor>
</comment>
<dbReference type="GO" id="GO:0046872">
    <property type="term" value="F:metal ion binding"/>
    <property type="evidence" value="ECO:0007669"/>
    <property type="project" value="UniProtKB-KW"/>
</dbReference>
<organism evidence="7 8">
    <name type="scientific">Anaeromicrobium sediminis</name>
    <dbReference type="NCBI Taxonomy" id="1478221"/>
    <lineage>
        <taxon>Bacteria</taxon>
        <taxon>Bacillati</taxon>
        <taxon>Bacillota</taxon>
        <taxon>Clostridia</taxon>
        <taxon>Peptostreptococcales</taxon>
        <taxon>Thermotaleaceae</taxon>
        <taxon>Anaeromicrobium</taxon>
    </lineage>
</organism>
<dbReference type="InterPro" id="IPR007197">
    <property type="entry name" value="rSAM"/>
</dbReference>
<proteinExistence type="predicted"/>
<dbReference type="SFLD" id="SFLDS00029">
    <property type="entry name" value="Radical_SAM"/>
    <property type="match status" value="1"/>
</dbReference>
<dbReference type="GO" id="GO:0051536">
    <property type="term" value="F:iron-sulfur cluster binding"/>
    <property type="evidence" value="ECO:0007669"/>
    <property type="project" value="UniProtKB-KW"/>
</dbReference>
<dbReference type="OrthoDB" id="9777636at2"/>
<accession>A0A267MPN6</accession>
<dbReference type="Gene3D" id="3.20.20.70">
    <property type="entry name" value="Aldolase class I"/>
    <property type="match status" value="1"/>
</dbReference>
<gene>
    <name evidence="7" type="ORF">CCE28_01200</name>
</gene>
<keyword evidence="2" id="KW-0949">S-adenosyl-L-methionine</keyword>
<dbReference type="AlphaFoldDB" id="A0A267MPN6"/>
<dbReference type="InterPro" id="IPR013785">
    <property type="entry name" value="Aldolase_TIM"/>
</dbReference>
<feature type="domain" description="Radical SAM core" evidence="6">
    <location>
        <begin position="9"/>
        <end position="243"/>
    </location>
</feature>
<sequence length="291" mass="33421">MRYEGVIYRPPSEFDSLIIQATIGCPHNKCSFCNMYKDRKFKIRSINHIKKDLEYAKDIYGEELEKIFFSDGNTILMKTKDLLDILSYAKSLFPNLKRATMYGSAQYINLKSLEELKELRNHGLTRIHCGMESGDDEVLGKIHKGYTGNEMIKAGKLIKNAGIELSLYYIVGLGGRELFSNHAINSAKVINEIKPDFVRLRTLMPRMGTELYEEYKRGDFQLLNPHEALEETKVLINNINEINTCLVSDHISNYWNIEGLLLRDKKSMIEEIDYALSLDSSNFRNPESGSL</sequence>
<dbReference type="InterPro" id="IPR051198">
    <property type="entry name" value="BchE-like"/>
</dbReference>
<evidence type="ECO:0000256" key="3">
    <source>
        <dbReference type="ARBA" id="ARBA00022723"/>
    </source>
</evidence>
<dbReference type="InterPro" id="IPR006638">
    <property type="entry name" value="Elp3/MiaA/NifB-like_rSAM"/>
</dbReference>
<evidence type="ECO:0000256" key="5">
    <source>
        <dbReference type="ARBA" id="ARBA00023014"/>
    </source>
</evidence>
<dbReference type="PANTHER" id="PTHR43409">
    <property type="entry name" value="ANAEROBIC MAGNESIUM-PROTOPORPHYRIN IX MONOMETHYL ESTER CYCLASE-RELATED"/>
    <property type="match status" value="1"/>
</dbReference>
<evidence type="ECO:0000256" key="1">
    <source>
        <dbReference type="ARBA" id="ARBA00001966"/>
    </source>
</evidence>
<dbReference type="SUPFAM" id="SSF102114">
    <property type="entry name" value="Radical SAM enzymes"/>
    <property type="match status" value="1"/>
</dbReference>
<evidence type="ECO:0000313" key="7">
    <source>
        <dbReference type="EMBL" id="PAB61417.1"/>
    </source>
</evidence>
<evidence type="ECO:0000259" key="6">
    <source>
        <dbReference type="PROSITE" id="PS51918"/>
    </source>
</evidence>
<dbReference type="Pfam" id="PF04055">
    <property type="entry name" value="Radical_SAM"/>
    <property type="match status" value="1"/>
</dbReference>
<comment type="caution">
    <text evidence="7">The sequence shown here is derived from an EMBL/GenBank/DDBJ whole genome shotgun (WGS) entry which is preliminary data.</text>
</comment>
<name>A0A267MPN6_9FIRM</name>
<keyword evidence="4" id="KW-0408">Iron</keyword>
<dbReference type="SMART" id="SM00729">
    <property type="entry name" value="Elp3"/>
    <property type="match status" value="1"/>
</dbReference>
<evidence type="ECO:0000256" key="2">
    <source>
        <dbReference type="ARBA" id="ARBA00022691"/>
    </source>
</evidence>
<keyword evidence="8" id="KW-1185">Reference proteome</keyword>
<keyword evidence="5" id="KW-0411">Iron-sulfur</keyword>
<dbReference type="Proteomes" id="UP000216024">
    <property type="component" value="Unassembled WGS sequence"/>
</dbReference>
<dbReference type="SFLD" id="SFLDG01095">
    <property type="entry name" value="Uncharacterised_Radical_SAM_Su"/>
    <property type="match status" value="1"/>
</dbReference>
<reference evidence="7 8" key="1">
    <citation type="submission" date="2017-06" db="EMBL/GenBank/DDBJ databases">
        <title>Draft genome sequence of anaerobic fermentative bacterium Anaeromicrobium sediminis DY2726D isolated from West Pacific Ocean sediments.</title>
        <authorList>
            <person name="Zeng X."/>
        </authorList>
    </citation>
    <scope>NUCLEOTIDE SEQUENCE [LARGE SCALE GENOMIC DNA]</scope>
    <source>
        <strain evidence="7 8">DY2726D</strain>
    </source>
</reference>
<dbReference type="PROSITE" id="PS51918">
    <property type="entry name" value="RADICAL_SAM"/>
    <property type="match status" value="1"/>
</dbReference>
<dbReference type="CDD" id="cd01335">
    <property type="entry name" value="Radical_SAM"/>
    <property type="match status" value="1"/>
</dbReference>
<evidence type="ECO:0000256" key="4">
    <source>
        <dbReference type="ARBA" id="ARBA00023004"/>
    </source>
</evidence>
<protein>
    <submittedName>
        <fullName evidence="7">Radical SAM protein</fullName>
    </submittedName>
</protein>
<dbReference type="EMBL" id="NIBG01000001">
    <property type="protein sequence ID" value="PAB61417.1"/>
    <property type="molecule type" value="Genomic_DNA"/>
</dbReference>
<dbReference type="PANTHER" id="PTHR43409:SF4">
    <property type="entry name" value="RADICAL SAM SUPERFAMILY PROTEIN"/>
    <property type="match status" value="1"/>
</dbReference>
<dbReference type="InterPro" id="IPR058240">
    <property type="entry name" value="rSAM_sf"/>
</dbReference>
<evidence type="ECO:0000313" key="8">
    <source>
        <dbReference type="Proteomes" id="UP000216024"/>
    </source>
</evidence>
<dbReference type="SFLD" id="SFLDG01082">
    <property type="entry name" value="B12-binding_domain_containing"/>
    <property type="match status" value="1"/>
</dbReference>